<accession>A0AA37IZZ6</accession>
<protein>
    <submittedName>
        <fullName evidence="1">Uncharacterized protein</fullName>
    </submittedName>
</protein>
<sequence length="113" mass="12755">MMCKVIRFEAAVRQSKTIRVICSEDFPKAKAVSTLGIYSNQGNPAACVRAGGNDYIFPLENGFQIFEFNEFLKSLNLGLKIQFINYKQYAELVAVCNQMIQKRNSGNPVILLR</sequence>
<organism evidence="1 2">
    <name type="scientific">Faecalibacterium gallinarum</name>
    <dbReference type="NCBI Taxonomy" id="2903556"/>
    <lineage>
        <taxon>Bacteria</taxon>
        <taxon>Bacillati</taxon>
        <taxon>Bacillota</taxon>
        <taxon>Clostridia</taxon>
        <taxon>Eubacteriales</taxon>
        <taxon>Oscillospiraceae</taxon>
        <taxon>Faecalibacterium</taxon>
    </lineage>
</organism>
<keyword evidence="2" id="KW-1185">Reference proteome</keyword>
<dbReference type="Proteomes" id="UP001055185">
    <property type="component" value="Unassembled WGS sequence"/>
</dbReference>
<evidence type="ECO:0000313" key="2">
    <source>
        <dbReference type="Proteomes" id="UP001055185"/>
    </source>
</evidence>
<dbReference type="AlphaFoldDB" id="A0AA37IZZ6"/>
<proteinExistence type="predicted"/>
<name>A0AA37IZZ6_9FIRM</name>
<comment type="caution">
    <text evidence="1">The sequence shown here is derived from an EMBL/GenBank/DDBJ whole genome shotgun (WGS) entry which is preliminary data.</text>
</comment>
<evidence type="ECO:0000313" key="1">
    <source>
        <dbReference type="EMBL" id="GJN65320.1"/>
    </source>
</evidence>
<dbReference type="EMBL" id="BQKV01000081">
    <property type="protein sequence ID" value="GJN65320.1"/>
    <property type="molecule type" value="Genomic_DNA"/>
</dbReference>
<gene>
    <name evidence="1" type="ORF">JCM17207_19450</name>
</gene>
<reference evidence="1" key="1">
    <citation type="journal article" date="2022" name="Int. J. Syst. Evol. Microbiol.">
        <title>Genome-based, phenotypic and chemotaxonomic classification of Faecalibacterium strains: proposal of three novel species Faecalibacterium duncaniae sp. nov., Faecalibacterium hattorii sp. nov. and Faecalibacterium gallinarum sp. nov. .</title>
        <authorList>
            <person name="Sakamoto M."/>
            <person name="Sakurai N."/>
            <person name="Tanno H."/>
            <person name="Iino T."/>
            <person name="Ohkuma M."/>
            <person name="Endo A."/>
        </authorList>
    </citation>
    <scope>NUCLEOTIDE SEQUENCE</scope>
    <source>
        <strain evidence="1">JCM 17207</strain>
    </source>
</reference>